<feature type="compositionally biased region" description="Pro residues" evidence="7">
    <location>
        <begin position="396"/>
        <end position="407"/>
    </location>
</feature>
<reference evidence="9" key="1">
    <citation type="submission" date="2018-05" db="EMBL/GenBank/DDBJ databases">
        <title>Draft genome sequence of Stemphylium lycopersici strain CIDEFI 213.</title>
        <authorList>
            <person name="Medina R."/>
            <person name="Franco M.E.E."/>
            <person name="Lucentini C.G."/>
            <person name="Saparrat M.C.N."/>
            <person name="Balatti P.A."/>
        </authorList>
    </citation>
    <scope>NUCLEOTIDE SEQUENCE [LARGE SCALE GENOMIC DNA]</scope>
    <source>
        <strain evidence="9">CIDEFI 213</strain>
    </source>
</reference>
<feature type="region of interest" description="Disordered" evidence="7">
    <location>
        <begin position="373"/>
        <end position="414"/>
    </location>
</feature>
<evidence type="ECO:0000256" key="6">
    <source>
        <dbReference type="ARBA" id="ARBA00022807"/>
    </source>
</evidence>
<keyword evidence="9" id="KW-1185">Reference proteome</keyword>
<dbReference type="Proteomes" id="UP000249619">
    <property type="component" value="Unassembled WGS sequence"/>
</dbReference>
<evidence type="ECO:0000256" key="7">
    <source>
        <dbReference type="SAM" id="MobiDB-lite"/>
    </source>
</evidence>
<protein>
    <recommendedName>
        <fullName evidence="2">ubiquitinyl hydrolase 1</fullName>
        <ecNumber evidence="2">3.4.19.12</ecNumber>
    </recommendedName>
</protein>
<organism evidence="8 9">
    <name type="scientific">Stemphylium lycopersici</name>
    <name type="common">Tomato gray leaf spot disease fungus</name>
    <name type="synonym">Thyrospora lycopersici</name>
    <dbReference type="NCBI Taxonomy" id="183478"/>
    <lineage>
        <taxon>Eukaryota</taxon>
        <taxon>Fungi</taxon>
        <taxon>Dikarya</taxon>
        <taxon>Ascomycota</taxon>
        <taxon>Pezizomycotina</taxon>
        <taxon>Dothideomycetes</taxon>
        <taxon>Pleosporomycetidae</taxon>
        <taxon>Pleosporales</taxon>
        <taxon>Pleosporineae</taxon>
        <taxon>Pleosporaceae</taxon>
        <taxon>Stemphylium</taxon>
    </lineage>
</organism>
<dbReference type="GO" id="GO:0005634">
    <property type="term" value="C:nucleus"/>
    <property type="evidence" value="ECO:0007669"/>
    <property type="project" value="TreeGrafter"/>
</dbReference>
<comment type="catalytic activity">
    <reaction evidence="1">
        <text>Thiol-dependent hydrolysis of ester, thioester, amide, peptide and isopeptide bonds formed by the C-terminal Gly of ubiquitin (a 76-residue protein attached to proteins as an intracellular targeting signal).</text>
        <dbReference type="EC" id="3.4.19.12"/>
    </reaction>
</comment>
<name>A0A364NDW1_STELY</name>
<feature type="compositionally biased region" description="Polar residues" evidence="7">
    <location>
        <begin position="373"/>
        <end position="385"/>
    </location>
</feature>
<dbReference type="InterPro" id="IPR042467">
    <property type="entry name" value="Peptidase_C65_otubain_sub2"/>
</dbReference>
<accession>A0A364NDW1</accession>
<keyword evidence="3" id="KW-0645">Protease</keyword>
<keyword evidence="6" id="KW-0788">Thiol protease</keyword>
<dbReference type="Gene3D" id="1.20.1300.20">
    <property type="entry name" value="Peptidase C65 Otubain, subdomain 2"/>
    <property type="match status" value="1"/>
</dbReference>
<sequence length="567" mass="62728">MAAYPSDEEFAHLQKLSSEYEPEATGPLVGERQSSAAITTQYATADPVFQVKTAALPAKYAYFRTCRGDGHCGWRAIAFTYFEALLRVGDVNKIEEEEARLNSLGNLLGHIGYSRDIWIDFAEEAFELLHKLAASLRSMDGQAVDILLRTFNDMHESMAIITYVKLLASAWVQTHADDFVHFIDNGDVRGYCANNIEPTQCEADNVGIAALAEALVKPAGFGIEVWYLDRSPGEEINRSFYAEPTDAHHRPIAGAPMLRLLYRPGHYDILYKAGDVPQVQHQPVPQQEPLHVALANYTDDFIPTATNVGDVMNMIPGMYPSGDGLGQRWPSLSYDFSPSPASHSQVTPVQPYAPAPTPVTPVSTSHLDFVTPIHTSNPSQYNPPSHHNIHLEQPPVTLPIHPPPPPVSIDRAAPMGVERGGPFRPSMYELEPGFGSSMQVQPFQTSIFRNSHFNTAHFMNPDFEPEQWCPEGEYATGNKALITDNGQHLCYSLSDHQSPTFTFGKATVLRMTTFGVVWAPICFHSSIHPLSTVLPARAEYCTFSSSLQANPARINDRDEYQRLSTSG</sequence>
<dbReference type="GO" id="GO:0004843">
    <property type="term" value="F:cysteine-type deubiquitinase activity"/>
    <property type="evidence" value="ECO:0007669"/>
    <property type="project" value="UniProtKB-EC"/>
</dbReference>
<dbReference type="EMBL" id="QGDH01000012">
    <property type="protein sequence ID" value="RAR15397.1"/>
    <property type="molecule type" value="Genomic_DNA"/>
</dbReference>
<dbReference type="EC" id="3.4.19.12" evidence="2"/>
<gene>
    <name evidence="8" type="ORF">DDE83_001226</name>
</gene>
<dbReference type="STRING" id="183478.A0A364NDW1"/>
<dbReference type="AlphaFoldDB" id="A0A364NDW1"/>
<evidence type="ECO:0000256" key="3">
    <source>
        <dbReference type="ARBA" id="ARBA00022670"/>
    </source>
</evidence>
<evidence type="ECO:0000256" key="5">
    <source>
        <dbReference type="ARBA" id="ARBA00022801"/>
    </source>
</evidence>
<dbReference type="PANTHER" id="PTHR12931:SF15">
    <property type="entry name" value="UBIQUITIN THIOESTERASE OTUBAIN-LIKE"/>
    <property type="match status" value="1"/>
</dbReference>
<evidence type="ECO:0000256" key="2">
    <source>
        <dbReference type="ARBA" id="ARBA00012759"/>
    </source>
</evidence>
<keyword evidence="5" id="KW-0378">Hydrolase</keyword>
<dbReference type="GO" id="GO:0043130">
    <property type="term" value="F:ubiquitin binding"/>
    <property type="evidence" value="ECO:0007669"/>
    <property type="project" value="TreeGrafter"/>
</dbReference>
<dbReference type="InterPro" id="IPR038765">
    <property type="entry name" value="Papain-like_cys_pep_sf"/>
</dbReference>
<keyword evidence="4" id="KW-0833">Ubl conjugation pathway</keyword>
<dbReference type="InterPro" id="IPR019400">
    <property type="entry name" value="Peptidase_C65_otubain"/>
</dbReference>
<evidence type="ECO:0000256" key="4">
    <source>
        <dbReference type="ARBA" id="ARBA00022786"/>
    </source>
</evidence>
<dbReference type="PANTHER" id="PTHR12931">
    <property type="entry name" value="UBIQUITIN THIOLESTERASE PROTEIN OTUB"/>
    <property type="match status" value="1"/>
</dbReference>
<dbReference type="SUPFAM" id="SSF54001">
    <property type="entry name" value="Cysteine proteinases"/>
    <property type="match status" value="1"/>
</dbReference>
<dbReference type="InterPro" id="IPR042468">
    <property type="entry name" value="Peptidase_C65_otubain_sub1"/>
</dbReference>
<dbReference type="CDD" id="cd22749">
    <property type="entry name" value="Otubain_C65"/>
    <property type="match status" value="1"/>
</dbReference>
<dbReference type="GO" id="GO:0071108">
    <property type="term" value="P:protein K48-linked deubiquitination"/>
    <property type="evidence" value="ECO:0007669"/>
    <property type="project" value="TreeGrafter"/>
</dbReference>
<evidence type="ECO:0000256" key="1">
    <source>
        <dbReference type="ARBA" id="ARBA00000707"/>
    </source>
</evidence>
<evidence type="ECO:0000313" key="9">
    <source>
        <dbReference type="Proteomes" id="UP000249619"/>
    </source>
</evidence>
<proteinExistence type="predicted"/>
<comment type="caution">
    <text evidence="8">The sequence shown here is derived from an EMBL/GenBank/DDBJ whole genome shotgun (WGS) entry which is preliminary data.</text>
</comment>
<dbReference type="Gene3D" id="3.30.200.60">
    <property type="entry name" value="Peptidase C65 Otubain, subdomain 1"/>
    <property type="match status" value="1"/>
</dbReference>
<dbReference type="GO" id="GO:0006508">
    <property type="term" value="P:proteolysis"/>
    <property type="evidence" value="ECO:0007669"/>
    <property type="project" value="UniProtKB-KW"/>
</dbReference>
<evidence type="ECO:0000313" key="8">
    <source>
        <dbReference type="EMBL" id="RAR15397.1"/>
    </source>
</evidence>
<dbReference type="Pfam" id="PF10275">
    <property type="entry name" value="Peptidase_C65"/>
    <property type="match status" value="1"/>
</dbReference>